<evidence type="ECO:0000313" key="2">
    <source>
        <dbReference type="EMBL" id="MCS5726067.1"/>
    </source>
</evidence>
<dbReference type="Gene3D" id="3.30.9.40">
    <property type="match status" value="1"/>
</dbReference>
<comment type="caution">
    <text evidence="2">The sequence shown here is derived from an EMBL/GenBank/DDBJ whole genome shotgun (WGS) entry which is preliminary data.</text>
</comment>
<dbReference type="EMBL" id="JANLCK010000004">
    <property type="protein sequence ID" value="MCS5726067.1"/>
    <property type="molecule type" value="Genomic_DNA"/>
</dbReference>
<proteinExistence type="predicted"/>
<gene>
    <name evidence="2" type="ORF">N1028_09185</name>
</gene>
<dbReference type="InterPro" id="IPR036188">
    <property type="entry name" value="FAD/NAD-bd_sf"/>
</dbReference>
<evidence type="ECO:0000313" key="3">
    <source>
        <dbReference type="Proteomes" id="UP001165587"/>
    </source>
</evidence>
<dbReference type="Pfam" id="PF17885">
    <property type="entry name" value="Smoa_sbd"/>
    <property type="match status" value="1"/>
</dbReference>
<organism evidence="2 3">
    <name type="scientific">Herbiconiux oxytropis</name>
    <dbReference type="NCBI Taxonomy" id="2970915"/>
    <lineage>
        <taxon>Bacteria</taxon>
        <taxon>Bacillati</taxon>
        <taxon>Actinomycetota</taxon>
        <taxon>Actinomycetes</taxon>
        <taxon>Micrococcales</taxon>
        <taxon>Microbacteriaceae</taxon>
        <taxon>Herbiconiux</taxon>
    </lineage>
</organism>
<dbReference type="Gene3D" id="3.50.50.60">
    <property type="entry name" value="FAD/NAD(P)-binding domain"/>
    <property type="match status" value="2"/>
</dbReference>
<keyword evidence="3" id="KW-1185">Reference proteome</keyword>
<reference evidence="2" key="1">
    <citation type="submission" date="2022-08" db="EMBL/GenBank/DDBJ databases">
        <authorList>
            <person name="Deng Y."/>
            <person name="Han X.-F."/>
            <person name="Zhang Y.-Q."/>
        </authorList>
    </citation>
    <scope>NUCLEOTIDE SEQUENCE</scope>
    <source>
        <strain evidence="2">CPCC 203407</strain>
    </source>
</reference>
<feature type="domain" description="Styrene monooxygenase StyA putative substrate binding" evidence="1">
    <location>
        <begin position="150"/>
        <end position="257"/>
    </location>
</feature>
<name>A0AA42BTP5_9MICO</name>
<protein>
    <submittedName>
        <fullName evidence="2">FAD-binding oxidoreductase</fullName>
    </submittedName>
</protein>
<dbReference type="AlphaFoldDB" id="A0AA42BTP5"/>
<evidence type="ECO:0000259" key="1">
    <source>
        <dbReference type="Pfam" id="PF17885"/>
    </source>
</evidence>
<sequence>MSTKTFTIVGAGQAGLQLGIALLGDGHAVSIVSNRTPVEIAEGKVTSSQCMFDTAQSYERELGLNFWDEITPPVEGIAFTVPHPAGDGTKALDWAGRLDAVARSVDQRVKMPRWIDEFIARGGEFVIGDAGVDDLERYAASSDLVLVAAGKGEIARLFERDAEKSPYDAPQRALALTYVNGLTPRAEHSAVAFNLIPGVGEYFVFPALTTTGPCEIMVFEAVPGGPMDLWKPGMTPEEHLATSLHVLETFVPWEAERARDVTLTDDNGVLAGRFPPTVRRPIATLPSGATVLGLADVVVLNDPITGQGSNNASKCAESYLTSIREEAAAGGAFDDAFKQGAFDRYWENAQHVTRWTNALLAPPPPFVLEVLGAAGQFPEIAHRFANGFDDPRDYGTWFLDPEGSATYVREVAERAGVGA</sequence>
<accession>A0AA42BTP5</accession>
<dbReference type="SUPFAM" id="SSF51905">
    <property type="entry name" value="FAD/NAD(P)-binding domain"/>
    <property type="match status" value="1"/>
</dbReference>
<dbReference type="Proteomes" id="UP001165587">
    <property type="component" value="Unassembled WGS sequence"/>
</dbReference>
<dbReference type="RefSeq" id="WP_259526798.1">
    <property type="nucleotide sequence ID" value="NZ_JANLCK010000004.1"/>
</dbReference>
<dbReference type="InterPro" id="IPR041654">
    <property type="entry name" value="StyA_sbd"/>
</dbReference>